<dbReference type="eggNOG" id="KOG1061">
    <property type="taxonomic scope" value="Eukaryota"/>
</dbReference>
<accession>M1VAW6</accession>
<evidence type="ECO:0000256" key="2">
    <source>
        <dbReference type="ARBA" id="ARBA00006613"/>
    </source>
</evidence>
<dbReference type="InterPro" id="IPR011989">
    <property type="entry name" value="ARM-like"/>
</dbReference>
<keyword evidence="5" id="KW-0472">Membrane</keyword>
<dbReference type="GO" id="GO:0006886">
    <property type="term" value="P:intracellular protein transport"/>
    <property type="evidence" value="ECO:0007669"/>
    <property type="project" value="InterPro"/>
</dbReference>
<dbReference type="OMA" id="NPPEVQW"/>
<comment type="similarity">
    <text evidence="2">Belongs to the adaptor complexes large subunit family.</text>
</comment>
<dbReference type="SUPFAM" id="SSF49348">
    <property type="entry name" value="Clathrin adaptor appendage domain"/>
    <property type="match status" value="1"/>
</dbReference>
<dbReference type="InterPro" id="IPR026739">
    <property type="entry name" value="AP_beta"/>
</dbReference>
<dbReference type="Gramene" id="CMR021CT">
    <property type="protein sequence ID" value="CMR021CT"/>
    <property type="gene ID" value="CMR021C"/>
</dbReference>
<evidence type="ECO:0000259" key="8">
    <source>
        <dbReference type="Pfam" id="PF01602"/>
    </source>
</evidence>
<keyword evidence="3" id="KW-0813">Transport</keyword>
<evidence type="ECO:0000256" key="5">
    <source>
        <dbReference type="ARBA" id="ARBA00023136"/>
    </source>
</evidence>
<feature type="compositionally biased region" description="Low complexity" evidence="7">
    <location>
        <begin position="682"/>
        <end position="698"/>
    </location>
</feature>
<proteinExistence type="inferred from homology"/>
<sequence>MASLSSLKKRALHFFTGGKRGEVSEIREDLHASSSTVRKHALRQTIASMTVGKDMAPLFTDVVNCGQTSNLQMKKLVYLYIMYYAKNQPDLAILAVNSFVKDAQDPNPLIRAIAIRTMSCIRLERIAEYLVPPLRQALTDPDPYVRKTAALAVAKLYDVNPTVAIEGGFLDALRNLLQDGNAVVLSNAIAAWLDIRRRAAQRDDAARSHLSLEATHIRRLLVALPDCGEWGQLTLLEALSLYDPQHAAEAKIIVERLTSRLQHANCAVVLMTIRILWRLLERFPTALSESSSGDFKTRKMLPALVSLVSSAQPPEVAYVALRILHIFMHTNSAYLEKHYQSFFCDFNEPSYVKQEKIGLLMYVLNAANANAILAELQRYANDVEQNLATRAVDAIGFAGLRCEAAAPAAVEALLSLARRGAPQMTERVLVAVTVLLRQYGNRFQAAAEKFVQLATAPDDEHGQVALVRFEDERARVALLWLVGAYAPLIFCDVLRGSIWAAEQEAGFLSETHSVQSQILSSLARLYGRARQRAASKSTPEAVSELRAAAAALEHTCQVAIAQSGRPEVRARALFYRWLLDQEAPSATTSSITLSEVERLAHEEKPPAIPLHAVFNEDPALLQEFQDELGSIASVLGLSSHRLAWVRSTRFETQALAHAGSDMHPERAGGVQATARVPLPATATATATATERSTSASRSVPSGNEVPLPAAPDHIPPRLLLSTEAGHGLRITGGLVRSRTSSSSFDETHGMQLRLLLENIAAAQGVGDFAIQLNKNIFGVVAPPRFTTEPPILQRGDSAVVVLPLTIQKEAFADQRANLVQIAIKCTPLGVLYFSDTIPVMEAIHATPRSLDRAAFLDQWNRLGSAAEERFNWERAASQTVSDVRTRLRALTQTLSIMAERWLQPTDASVWQVFWAAQMGLSAPMLGEMVVESTPPRVALVVRSQAPKLVISRLVEMLQHHLTGNVALA</sequence>
<dbReference type="Gene3D" id="2.60.40.1150">
    <property type="match status" value="1"/>
</dbReference>
<protein>
    <submittedName>
        <fullName evidence="9">Adaptor-related protein complex 2, beta subunit</fullName>
    </submittedName>
</protein>
<feature type="region of interest" description="Disordered" evidence="7">
    <location>
        <begin position="682"/>
        <end position="711"/>
    </location>
</feature>
<dbReference type="GeneID" id="16996937"/>
<dbReference type="AlphaFoldDB" id="M1VAW6"/>
<reference evidence="9 10" key="2">
    <citation type="journal article" date="2007" name="BMC Biol.">
        <title>A 100%-complete sequence reveals unusually simple genomic features in the hot-spring red alga Cyanidioschyzon merolae.</title>
        <authorList>
            <person name="Nozaki H."/>
            <person name="Takano H."/>
            <person name="Misumi O."/>
            <person name="Terasawa K."/>
            <person name="Matsuzaki M."/>
            <person name="Maruyama S."/>
            <person name="Nishida K."/>
            <person name="Yagisawa F."/>
            <person name="Yoshida Y."/>
            <person name="Fujiwara T."/>
            <person name="Takio S."/>
            <person name="Tamura K."/>
            <person name="Chung S.J."/>
            <person name="Nakamura S."/>
            <person name="Kuroiwa H."/>
            <person name="Tanaka K."/>
            <person name="Sato N."/>
            <person name="Kuroiwa T."/>
        </authorList>
    </citation>
    <scope>NUCLEOTIDE SEQUENCE [LARGE SCALE GENOMIC DNA]</scope>
    <source>
        <strain evidence="9 10">10D</strain>
    </source>
</reference>
<dbReference type="PANTHER" id="PTHR11134">
    <property type="entry name" value="ADAPTOR COMPLEX SUBUNIT BETA FAMILY MEMBER"/>
    <property type="match status" value="1"/>
</dbReference>
<dbReference type="STRING" id="280699.M1VAW6"/>
<comment type="subcellular location">
    <subcellularLocation>
        <location evidence="1">Endomembrane system</location>
    </subcellularLocation>
</comment>
<dbReference type="GO" id="GO:0012505">
    <property type="term" value="C:endomembrane system"/>
    <property type="evidence" value="ECO:0007669"/>
    <property type="project" value="UniProtKB-SubCell"/>
</dbReference>
<organism evidence="9 10">
    <name type="scientific">Cyanidioschyzon merolae (strain NIES-3377 / 10D)</name>
    <name type="common">Unicellular red alga</name>
    <dbReference type="NCBI Taxonomy" id="280699"/>
    <lineage>
        <taxon>Eukaryota</taxon>
        <taxon>Rhodophyta</taxon>
        <taxon>Bangiophyceae</taxon>
        <taxon>Cyanidiales</taxon>
        <taxon>Cyanidiaceae</taxon>
        <taxon>Cyanidioschyzon</taxon>
    </lineage>
</organism>
<dbReference type="InterPro" id="IPR021133">
    <property type="entry name" value="HEAT_type_2"/>
</dbReference>
<dbReference type="OrthoDB" id="10254310at2759"/>
<name>M1VAW6_CYAM1</name>
<evidence type="ECO:0000256" key="7">
    <source>
        <dbReference type="SAM" id="MobiDB-lite"/>
    </source>
</evidence>
<evidence type="ECO:0000313" key="10">
    <source>
        <dbReference type="Proteomes" id="UP000007014"/>
    </source>
</evidence>
<dbReference type="Pfam" id="PF01602">
    <property type="entry name" value="Adaptin_N"/>
    <property type="match status" value="1"/>
</dbReference>
<dbReference type="InterPro" id="IPR016024">
    <property type="entry name" value="ARM-type_fold"/>
</dbReference>
<gene>
    <name evidence="9" type="ORF">CYME_CMR021C</name>
</gene>
<keyword evidence="4" id="KW-0653">Protein transport</keyword>
<feature type="domain" description="Clathrin/coatomer adaptor adaptin-like N-terminal" evidence="8">
    <location>
        <begin position="23"/>
        <end position="581"/>
    </location>
</feature>
<evidence type="ECO:0000256" key="4">
    <source>
        <dbReference type="ARBA" id="ARBA00022927"/>
    </source>
</evidence>
<evidence type="ECO:0000256" key="6">
    <source>
        <dbReference type="PROSITE-ProRule" id="PRU00103"/>
    </source>
</evidence>
<evidence type="ECO:0000313" key="9">
    <source>
        <dbReference type="EMBL" id="BAM82309.1"/>
    </source>
</evidence>
<feature type="repeat" description="HEAT" evidence="6">
    <location>
        <begin position="130"/>
        <end position="166"/>
    </location>
</feature>
<reference evidence="9 10" key="1">
    <citation type="journal article" date="2004" name="Nature">
        <title>Genome sequence of the ultrasmall unicellular red alga Cyanidioschyzon merolae 10D.</title>
        <authorList>
            <person name="Matsuzaki M."/>
            <person name="Misumi O."/>
            <person name="Shin-i T."/>
            <person name="Maruyama S."/>
            <person name="Takahara M."/>
            <person name="Miyagishima S."/>
            <person name="Mori T."/>
            <person name="Nishida K."/>
            <person name="Yagisawa F."/>
            <person name="Nishida K."/>
            <person name="Yoshida Y."/>
            <person name="Nishimura Y."/>
            <person name="Nakao S."/>
            <person name="Kobayashi T."/>
            <person name="Momoyama Y."/>
            <person name="Higashiyama T."/>
            <person name="Minoda A."/>
            <person name="Sano M."/>
            <person name="Nomoto H."/>
            <person name="Oishi K."/>
            <person name="Hayashi H."/>
            <person name="Ohta F."/>
            <person name="Nishizaka S."/>
            <person name="Haga S."/>
            <person name="Miura S."/>
            <person name="Morishita T."/>
            <person name="Kabeya Y."/>
            <person name="Terasawa K."/>
            <person name="Suzuki Y."/>
            <person name="Ishii Y."/>
            <person name="Asakawa S."/>
            <person name="Takano H."/>
            <person name="Ohta N."/>
            <person name="Kuroiwa H."/>
            <person name="Tanaka K."/>
            <person name="Shimizu N."/>
            <person name="Sugano S."/>
            <person name="Sato N."/>
            <person name="Nozaki H."/>
            <person name="Ogasawara N."/>
            <person name="Kohara Y."/>
            <person name="Kuroiwa T."/>
        </authorList>
    </citation>
    <scope>NUCLEOTIDE SEQUENCE [LARGE SCALE GENOMIC DNA]</scope>
    <source>
        <strain evidence="9 10">10D</strain>
    </source>
</reference>
<dbReference type="Gene3D" id="1.25.10.10">
    <property type="entry name" value="Leucine-rich Repeat Variant"/>
    <property type="match status" value="1"/>
</dbReference>
<dbReference type="KEGG" id="cme:CYME_CMR021C"/>
<dbReference type="GO" id="GO:0030117">
    <property type="term" value="C:membrane coat"/>
    <property type="evidence" value="ECO:0007669"/>
    <property type="project" value="InterPro"/>
</dbReference>
<dbReference type="EMBL" id="AP006500">
    <property type="protein sequence ID" value="BAM82309.1"/>
    <property type="molecule type" value="Genomic_DNA"/>
</dbReference>
<keyword evidence="10" id="KW-1185">Reference proteome</keyword>
<dbReference type="HOGENOM" id="CLU_006320_2_0_1"/>
<dbReference type="PROSITE" id="PS50077">
    <property type="entry name" value="HEAT_REPEAT"/>
    <property type="match status" value="1"/>
</dbReference>
<dbReference type="GO" id="GO:0016192">
    <property type="term" value="P:vesicle-mediated transport"/>
    <property type="evidence" value="ECO:0007669"/>
    <property type="project" value="InterPro"/>
</dbReference>
<dbReference type="Proteomes" id="UP000007014">
    <property type="component" value="Chromosome 18"/>
</dbReference>
<evidence type="ECO:0000256" key="3">
    <source>
        <dbReference type="ARBA" id="ARBA00022448"/>
    </source>
</evidence>
<dbReference type="InterPro" id="IPR002553">
    <property type="entry name" value="Clathrin/coatomer_adapt-like_N"/>
</dbReference>
<dbReference type="InterPro" id="IPR013037">
    <property type="entry name" value="Clathrin_b-adaptin_app_Ig-like"/>
</dbReference>
<dbReference type="InterPro" id="IPR013041">
    <property type="entry name" value="Clathrin_app_Ig-like_sf"/>
</dbReference>
<dbReference type="SUPFAM" id="SSF48371">
    <property type="entry name" value="ARM repeat"/>
    <property type="match status" value="1"/>
</dbReference>
<dbReference type="RefSeq" id="XP_005538345.1">
    <property type="nucleotide sequence ID" value="XM_005538288.1"/>
</dbReference>
<evidence type="ECO:0000256" key="1">
    <source>
        <dbReference type="ARBA" id="ARBA00004308"/>
    </source>
</evidence>